<dbReference type="SUPFAM" id="SSF55729">
    <property type="entry name" value="Acyl-CoA N-acyltransferases (Nat)"/>
    <property type="match status" value="1"/>
</dbReference>
<keyword evidence="3" id="KW-1185">Reference proteome</keyword>
<name>A0A7T0KEK7_9CORY</name>
<reference evidence="2 3" key="1">
    <citation type="submission" date="2020-11" db="EMBL/GenBank/DDBJ databases">
        <title>Corynebacterium sp. ZJ-599.</title>
        <authorList>
            <person name="Zhou J."/>
        </authorList>
    </citation>
    <scope>NUCLEOTIDE SEQUENCE [LARGE SCALE GENOMIC DNA]</scope>
    <source>
        <strain evidence="2 3">ZJ-599</strain>
    </source>
</reference>
<dbReference type="InterPro" id="IPR016181">
    <property type="entry name" value="Acyl_CoA_acyltransferase"/>
</dbReference>
<feature type="domain" description="N-acetyltransferase" evidence="1">
    <location>
        <begin position="1"/>
        <end position="191"/>
    </location>
</feature>
<evidence type="ECO:0000313" key="3">
    <source>
        <dbReference type="Proteomes" id="UP000594681"/>
    </source>
</evidence>
<dbReference type="InterPro" id="IPR000182">
    <property type="entry name" value="GNAT_dom"/>
</dbReference>
<accession>A0A7T0KEK7</accession>
<dbReference type="Proteomes" id="UP000594681">
    <property type="component" value="Chromosome"/>
</dbReference>
<proteinExistence type="predicted"/>
<dbReference type="Pfam" id="PF00583">
    <property type="entry name" value="Acetyltransf_1"/>
    <property type="match status" value="1"/>
</dbReference>
<sequence>MHLRHLHPAEFSTWAPTLVEIYIDAMGYDPTVSPQRVRTWRRDSTEVGFHAVAAEDEYGVHGIAYGFLGGSHTWWDQQLRRGIRQRNRQPGQAVGELKPEDLELVRNYFEIAEIHVHPRCQGRGIGTLLLRELVHLAPARFALLSTPEVPDEDNGAFRLYRAHGFSDVLRNFAYPGDERRFAVLAAQLPLRPPA</sequence>
<evidence type="ECO:0000259" key="1">
    <source>
        <dbReference type="PROSITE" id="PS51186"/>
    </source>
</evidence>
<protein>
    <submittedName>
        <fullName evidence="2">GNAT family N-acetyltransferase</fullName>
    </submittedName>
</protein>
<gene>
    <name evidence="2" type="ORF">G7Y31_08080</name>
</gene>
<dbReference type="KEGG" id="cliz:G7Y31_08080"/>
<dbReference type="PROSITE" id="PS51186">
    <property type="entry name" value="GNAT"/>
    <property type="match status" value="1"/>
</dbReference>
<evidence type="ECO:0000313" key="2">
    <source>
        <dbReference type="EMBL" id="QPK78514.1"/>
    </source>
</evidence>
<dbReference type="GO" id="GO:0016747">
    <property type="term" value="F:acyltransferase activity, transferring groups other than amino-acyl groups"/>
    <property type="evidence" value="ECO:0007669"/>
    <property type="project" value="InterPro"/>
</dbReference>
<dbReference type="CDD" id="cd04301">
    <property type="entry name" value="NAT_SF"/>
    <property type="match status" value="1"/>
</dbReference>
<dbReference type="EMBL" id="CP064954">
    <property type="protein sequence ID" value="QPK78514.1"/>
    <property type="molecule type" value="Genomic_DNA"/>
</dbReference>
<dbReference type="AlphaFoldDB" id="A0A7T0KEK7"/>
<organism evidence="2 3">
    <name type="scientific">Corynebacterium lizhenjunii</name>
    <dbReference type="NCBI Taxonomy" id="2709394"/>
    <lineage>
        <taxon>Bacteria</taxon>
        <taxon>Bacillati</taxon>
        <taxon>Actinomycetota</taxon>
        <taxon>Actinomycetes</taxon>
        <taxon>Mycobacteriales</taxon>
        <taxon>Corynebacteriaceae</taxon>
        <taxon>Corynebacterium</taxon>
    </lineage>
</organism>
<dbReference type="Gene3D" id="3.40.630.30">
    <property type="match status" value="1"/>
</dbReference>
<keyword evidence="2" id="KW-0808">Transferase</keyword>
<dbReference type="RefSeq" id="WP_165010221.1">
    <property type="nucleotide sequence ID" value="NZ_CP064954.1"/>
</dbReference>